<dbReference type="Pfam" id="PF00560">
    <property type="entry name" value="LRR_1"/>
    <property type="match status" value="4"/>
</dbReference>
<dbReference type="EC" id="2.7.11.1" evidence="4"/>
<keyword evidence="7" id="KW-0433">Leucine-rich repeat</keyword>
<evidence type="ECO:0000256" key="7">
    <source>
        <dbReference type="ARBA" id="ARBA00022614"/>
    </source>
</evidence>
<feature type="domain" description="Protein kinase" evidence="24">
    <location>
        <begin position="770"/>
        <end position="1047"/>
    </location>
</feature>
<dbReference type="PANTHER" id="PTHR48052">
    <property type="entry name" value="UNNAMED PRODUCT"/>
    <property type="match status" value="1"/>
</dbReference>
<dbReference type="FunFam" id="3.30.200.20:FF:000566">
    <property type="entry name" value="Phytosulfokine receptor 1"/>
    <property type="match status" value="1"/>
</dbReference>
<dbReference type="PANTHER" id="PTHR48052:SF70">
    <property type="entry name" value="PHYTOSULFOKINE RECEPTOR 1-LIKE"/>
    <property type="match status" value="1"/>
</dbReference>
<dbReference type="PROSITE" id="PS50011">
    <property type="entry name" value="PROTEIN_KINASE_DOM"/>
    <property type="match status" value="1"/>
</dbReference>
<dbReference type="AlphaFoldDB" id="A0AAD6M6I3"/>
<protein>
    <recommendedName>
        <fullName evidence="4">non-specific serine/threonine protein kinase</fullName>
        <ecNumber evidence="4">2.7.11.1</ecNumber>
    </recommendedName>
</protein>
<keyword evidence="13" id="KW-0418">Kinase</keyword>
<evidence type="ECO:0000256" key="22">
    <source>
        <dbReference type="SAM" id="Phobius"/>
    </source>
</evidence>
<dbReference type="EMBL" id="JAQIZT010000011">
    <property type="protein sequence ID" value="KAJ6979893.1"/>
    <property type="molecule type" value="Genomic_DNA"/>
</dbReference>
<dbReference type="FunFam" id="3.80.10.10:FF:000129">
    <property type="entry name" value="Leucine-rich repeat receptor-like kinase"/>
    <property type="match status" value="1"/>
</dbReference>
<evidence type="ECO:0000256" key="20">
    <source>
        <dbReference type="ARBA" id="ARBA00048679"/>
    </source>
</evidence>
<evidence type="ECO:0000256" key="6">
    <source>
        <dbReference type="ARBA" id="ARBA00022527"/>
    </source>
</evidence>
<dbReference type="Pfam" id="PF00069">
    <property type="entry name" value="Pkinase"/>
    <property type="match status" value="1"/>
</dbReference>
<keyword evidence="5" id="KW-1003">Cell membrane</keyword>
<evidence type="ECO:0000256" key="10">
    <source>
        <dbReference type="ARBA" id="ARBA00022729"/>
    </source>
</evidence>
<evidence type="ECO:0000256" key="4">
    <source>
        <dbReference type="ARBA" id="ARBA00012513"/>
    </source>
</evidence>
<keyword evidence="14 21" id="KW-0067">ATP-binding</keyword>
<dbReference type="FunFam" id="3.80.10.10:FF:000111">
    <property type="entry name" value="LRR receptor-like serine/threonine-protein kinase ERECTA"/>
    <property type="match status" value="1"/>
</dbReference>
<evidence type="ECO:0000256" key="1">
    <source>
        <dbReference type="ARBA" id="ARBA00004251"/>
    </source>
</evidence>
<dbReference type="Pfam" id="PF13855">
    <property type="entry name" value="LRR_8"/>
    <property type="match status" value="3"/>
</dbReference>
<dbReference type="InterPro" id="IPR000719">
    <property type="entry name" value="Prot_kinase_dom"/>
</dbReference>
<proteinExistence type="inferred from homology"/>
<comment type="catalytic activity">
    <reaction evidence="19">
        <text>L-threonyl-[protein] + ATP = O-phospho-L-threonyl-[protein] + ADP + H(+)</text>
        <dbReference type="Rhea" id="RHEA:46608"/>
        <dbReference type="Rhea" id="RHEA-COMP:11060"/>
        <dbReference type="Rhea" id="RHEA-COMP:11605"/>
        <dbReference type="ChEBI" id="CHEBI:15378"/>
        <dbReference type="ChEBI" id="CHEBI:30013"/>
        <dbReference type="ChEBI" id="CHEBI:30616"/>
        <dbReference type="ChEBI" id="CHEBI:61977"/>
        <dbReference type="ChEBI" id="CHEBI:456216"/>
        <dbReference type="EC" id="2.7.11.1"/>
    </reaction>
</comment>
<dbReference type="PROSITE" id="PS00107">
    <property type="entry name" value="PROTEIN_KINASE_ATP"/>
    <property type="match status" value="1"/>
</dbReference>
<sequence length="1101" mass="120648">MVVVESAPMIFLRCVLFACFLCSSWGLKTIAQSCDPNDSLALKEFAGNLTNGSIVTSWSNRADCCQWDGVVCGSNINGSIHRRVTRLILSKKGLQGLIPRSLGHLDQLKSLDLSCNHLQGGLPLELSSLKQMEVLDLSHNLLSGQVSGVLSGLISIQSLNISSNLFKEDLFELGGYPNLVVFNISNNSFTGPVTSQICSSSKGIQILDLSMNHLVGNLAGLYNCSKSLQQLHLDSNSLSGSLPDFIYSTLALEHFSISNNNLSGQLSKEVSKLSSLKTLIICGNRFSGHIPNAFGNLTHLEHFVAHSNMLSGPLPSTLSFCSKLHILDLRNNSLTGPVDLNFTGMPSLCTLDLAANHFSGPLPNSLSDCRELETLSLAKNELTGKIPVSFAKLSSLSFLSLSNNSFVDLSEALTVLQHCQNLSTLILTKNFVGEEIPGNVSGFQNLMVLAFGNCALKGHIPVWLLSCRKLEALDLSWNHLDGNIPSWIGQMENLFYLDLSNNSLTGEIPKSLTDLKSLISANSSSPHLTASAGIPLYVKRNQSASGLPYKQASNFPPSILLSNNRINGTIPPEVGRLKDLHVLDLSRNNITGTIPDSFSQMENLEVLDFSSNNLHGSIPPSLEKLTFLSMFSVANNHLWGQIPTGGQFYSFPCSSFEGNPGLCGVIISPCNAINNMLKPGIPSGSERRFGRSNILSITITIGVGLVLVLAIVLRKMSRRNVGDPIGDLEEEGSLPHRFSEALRSSKLVLFQNSDCKELSVADLLKSTNNFNQANIIGCGGFGLVYKANLPNDTKAAIKRLSGDSGQMEREFQAEVEALSRAQHKNLVSLQGYCRHGNYRLLIYSYMENGSLDYWLHESVDGTSVLKWEVRLKIAQGAACGLAYLHKVCEPHIVHRDVKSSNILLDENFEAHLADFGLSRLLRPYDTHVTTDLVGTLGYIPPEYSQTLMATCRGDVYSFGVVLLELLTGRRPVEVCKGKNCRDLVSWVFQKKSEKREAEIIDPAIWDKDHQKQLFEMLEIACRCLDQDPRQRPLIDEVVSWLVFDSKLSSCSTGSRSIILPCEDQSLDIDLYISMKANSGNLHEQGRYFFAGTHAVRTCIYA</sequence>
<keyword evidence="17 25" id="KW-0675">Receptor</keyword>
<name>A0AAD6M6I3_9ROSI</name>
<evidence type="ECO:0000256" key="8">
    <source>
        <dbReference type="ARBA" id="ARBA00022679"/>
    </source>
</evidence>
<evidence type="ECO:0000256" key="15">
    <source>
        <dbReference type="ARBA" id="ARBA00022989"/>
    </source>
</evidence>
<keyword evidence="8" id="KW-0808">Transferase</keyword>
<dbReference type="Gene3D" id="1.10.510.10">
    <property type="entry name" value="Transferase(Phosphotransferase) domain 1"/>
    <property type="match status" value="1"/>
</dbReference>
<dbReference type="FunFam" id="3.80.10.10:FF:001588">
    <property type="entry name" value="Leucine-rich repeat receptor-like protein kinase"/>
    <property type="match status" value="1"/>
</dbReference>
<dbReference type="SMART" id="SM00220">
    <property type="entry name" value="S_TKc"/>
    <property type="match status" value="1"/>
</dbReference>
<keyword evidence="11" id="KW-0677">Repeat</keyword>
<organism evidence="25 26">
    <name type="scientific">Populus alba x Populus x berolinensis</name>
    <dbReference type="NCBI Taxonomy" id="444605"/>
    <lineage>
        <taxon>Eukaryota</taxon>
        <taxon>Viridiplantae</taxon>
        <taxon>Streptophyta</taxon>
        <taxon>Embryophyta</taxon>
        <taxon>Tracheophyta</taxon>
        <taxon>Spermatophyta</taxon>
        <taxon>Magnoliopsida</taxon>
        <taxon>eudicotyledons</taxon>
        <taxon>Gunneridae</taxon>
        <taxon>Pentapetalae</taxon>
        <taxon>rosids</taxon>
        <taxon>fabids</taxon>
        <taxon>Malpighiales</taxon>
        <taxon>Salicaceae</taxon>
        <taxon>Saliceae</taxon>
        <taxon>Populus</taxon>
    </lineage>
</organism>
<evidence type="ECO:0000256" key="3">
    <source>
        <dbReference type="ARBA" id="ARBA00009592"/>
    </source>
</evidence>
<evidence type="ECO:0000256" key="11">
    <source>
        <dbReference type="ARBA" id="ARBA00022737"/>
    </source>
</evidence>
<keyword evidence="10 23" id="KW-0732">Signal</keyword>
<dbReference type="GO" id="GO:0005524">
    <property type="term" value="F:ATP binding"/>
    <property type="evidence" value="ECO:0007669"/>
    <property type="project" value="UniProtKB-UniRule"/>
</dbReference>
<feature type="binding site" evidence="21">
    <location>
        <position position="798"/>
    </location>
    <ligand>
        <name>ATP</name>
        <dbReference type="ChEBI" id="CHEBI:30616"/>
    </ligand>
</feature>
<dbReference type="GO" id="GO:0005886">
    <property type="term" value="C:plasma membrane"/>
    <property type="evidence" value="ECO:0007669"/>
    <property type="project" value="UniProtKB-SubCell"/>
</dbReference>
<comment type="caution">
    <text evidence="25">The sequence shown here is derived from an EMBL/GenBank/DDBJ whole genome shotgun (WGS) entry which is preliminary data.</text>
</comment>
<dbReference type="SUPFAM" id="SSF56112">
    <property type="entry name" value="Protein kinase-like (PK-like)"/>
    <property type="match status" value="1"/>
</dbReference>
<dbReference type="InterPro" id="IPR003591">
    <property type="entry name" value="Leu-rich_rpt_typical-subtyp"/>
</dbReference>
<evidence type="ECO:0000256" key="18">
    <source>
        <dbReference type="ARBA" id="ARBA00023180"/>
    </source>
</evidence>
<reference evidence="25" key="1">
    <citation type="journal article" date="2023" name="Mol. Ecol. Resour.">
        <title>Chromosome-level genome assembly of a triploid poplar Populus alba 'Berolinensis'.</title>
        <authorList>
            <person name="Chen S."/>
            <person name="Yu Y."/>
            <person name="Wang X."/>
            <person name="Wang S."/>
            <person name="Zhang T."/>
            <person name="Zhou Y."/>
            <person name="He R."/>
            <person name="Meng N."/>
            <person name="Wang Y."/>
            <person name="Liu W."/>
            <person name="Liu Z."/>
            <person name="Liu J."/>
            <person name="Guo Q."/>
            <person name="Huang H."/>
            <person name="Sederoff R.R."/>
            <person name="Wang G."/>
            <person name="Qu G."/>
            <person name="Chen S."/>
        </authorList>
    </citation>
    <scope>NUCLEOTIDE SEQUENCE</scope>
    <source>
        <strain evidence="25">SC-2020</strain>
    </source>
</reference>
<comment type="catalytic activity">
    <reaction evidence="20">
        <text>L-seryl-[protein] + ATP = O-phospho-L-seryl-[protein] + ADP + H(+)</text>
        <dbReference type="Rhea" id="RHEA:17989"/>
        <dbReference type="Rhea" id="RHEA-COMP:9863"/>
        <dbReference type="Rhea" id="RHEA-COMP:11604"/>
        <dbReference type="ChEBI" id="CHEBI:15378"/>
        <dbReference type="ChEBI" id="CHEBI:29999"/>
        <dbReference type="ChEBI" id="CHEBI:30616"/>
        <dbReference type="ChEBI" id="CHEBI:83421"/>
        <dbReference type="ChEBI" id="CHEBI:456216"/>
        <dbReference type="EC" id="2.7.11.1"/>
    </reaction>
</comment>
<feature type="signal peptide" evidence="23">
    <location>
        <begin position="1"/>
        <end position="26"/>
    </location>
</feature>
<keyword evidence="18" id="KW-0325">Glycoprotein</keyword>
<dbReference type="Gene3D" id="3.80.10.10">
    <property type="entry name" value="Ribonuclease Inhibitor"/>
    <property type="match status" value="4"/>
</dbReference>
<dbReference type="SUPFAM" id="SSF52058">
    <property type="entry name" value="L domain-like"/>
    <property type="match status" value="2"/>
</dbReference>
<evidence type="ECO:0000256" key="19">
    <source>
        <dbReference type="ARBA" id="ARBA00047899"/>
    </source>
</evidence>
<accession>A0AAD6M6I3</accession>
<evidence type="ECO:0000256" key="13">
    <source>
        <dbReference type="ARBA" id="ARBA00022777"/>
    </source>
</evidence>
<evidence type="ECO:0000256" key="12">
    <source>
        <dbReference type="ARBA" id="ARBA00022741"/>
    </source>
</evidence>
<dbReference type="SUPFAM" id="SSF52047">
    <property type="entry name" value="RNI-like"/>
    <property type="match status" value="1"/>
</dbReference>
<evidence type="ECO:0000256" key="23">
    <source>
        <dbReference type="SAM" id="SignalP"/>
    </source>
</evidence>
<keyword evidence="6" id="KW-0723">Serine/threonine-protein kinase</keyword>
<evidence type="ECO:0000256" key="2">
    <source>
        <dbReference type="ARBA" id="ARBA00008684"/>
    </source>
</evidence>
<dbReference type="InterPro" id="IPR017441">
    <property type="entry name" value="Protein_kinase_ATP_BS"/>
</dbReference>
<dbReference type="SMART" id="SM00369">
    <property type="entry name" value="LRR_TYP"/>
    <property type="match status" value="8"/>
</dbReference>
<comment type="similarity">
    <text evidence="3">Belongs to the RLP family.</text>
</comment>
<evidence type="ECO:0000256" key="5">
    <source>
        <dbReference type="ARBA" id="ARBA00022475"/>
    </source>
</evidence>
<evidence type="ECO:0000256" key="14">
    <source>
        <dbReference type="ARBA" id="ARBA00022840"/>
    </source>
</evidence>
<dbReference type="Pfam" id="PF08263">
    <property type="entry name" value="LRRNT_2"/>
    <property type="match status" value="1"/>
</dbReference>
<keyword evidence="16 22" id="KW-0472">Membrane</keyword>
<dbReference type="InterPro" id="IPR013210">
    <property type="entry name" value="LRR_N_plant-typ"/>
</dbReference>
<keyword evidence="26" id="KW-1185">Reference proteome</keyword>
<dbReference type="FunFam" id="1.10.510.10:FF:000309">
    <property type="entry name" value="Leucine-rich repeat receptor-like protein kinase"/>
    <property type="match status" value="1"/>
</dbReference>
<dbReference type="Gene3D" id="3.30.200.20">
    <property type="entry name" value="Phosphorylase Kinase, domain 1"/>
    <property type="match status" value="1"/>
</dbReference>
<dbReference type="GO" id="GO:0004674">
    <property type="term" value="F:protein serine/threonine kinase activity"/>
    <property type="evidence" value="ECO:0007669"/>
    <property type="project" value="UniProtKB-KW"/>
</dbReference>
<gene>
    <name evidence="25" type="ORF">NC653_027894</name>
</gene>
<dbReference type="PROSITE" id="PS00108">
    <property type="entry name" value="PROTEIN_KINASE_ST"/>
    <property type="match status" value="1"/>
</dbReference>
<dbReference type="InterPro" id="IPR032675">
    <property type="entry name" value="LRR_dom_sf"/>
</dbReference>
<evidence type="ECO:0000256" key="21">
    <source>
        <dbReference type="PROSITE-ProRule" id="PRU10141"/>
    </source>
</evidence>
<comment type="similarity">
    <text evidence="2">Belongs to the protein kinase superfamily. Ser/Thr protein kinase family.</text>
</comment>
<dbReference type="PROSITE" id="PS51450">
    <property type="entry name" value="LRR"/>
    <property type="match status" value="1"/>
</dbReference>
<keyword evidence="15 22" id="KW-1133">Transmembrane helix</keyword>
<dbReference type="InterPro" id="IPR011009">
    <property type="entry name" value="Kinase-like_dom_sf"/>
</dbReference>
<dbReference type="InterPro" id="IPR001611">
    <property type="entry name" value="Leu-rich_rpt"/>
</dbReference>
<evidence type="ECO:0000256" key="17">
    <source>
        <dbReference type="ARBA" id="ARBA00023170"/>
    </source>
</evidence>
<dbReference type="CDD" id="cd14066">
    <property type="entry name" value="STKc_IRAK"/>
    <property type="match status" value="1"/>
</dbReference>
<keyword evidence="12 21" id="KW-0547">Nucleotide-binding</keyword>
<comment type="subcellular location">
    <subcellularLocation>
        <location evidence="1">Cell membrane</location>
        <topology evidence="1">Single-pass type I membrane protein</topology>
    </subcellularLocation>
</comment>
<dbReference type="FunFam" id="3.80.10.10:FF:000095">
    <property type="entry name" value="LRR receptor-like serine/threonine-protein kinase GSO1"/>
    <property type="match status" value="1"/>
</dbReference>
<dbReference type="Proteomes" id="UP001164929">
    <property type="component" value="Chromosome 11"/>
</dbReference>
<feature type="transmembrane region" description="Helical" evidence="22">
    <location>
        <begin position="694"/>
        <end position="713"/>
    </location>
</feature>
<dbReference type="InterPro" id="IPR008271">
    <property type="entry name" value="Ser/Thr_kinase_AS"/>
</dbReference>
<evidence type="ECO:0000313" key="25">
    <source>
        <dbReference type="EMBL" id="KAJ6979893.1"/>
    </source>
</evidence>
<evidence type="ECO:0000259" key="24">
    <source>
        <dbReference type="PROSITE" id="PS50011"/>
    </source>
</evidence>
<evidence type="ECO:0000313" key="26">
    <source>
        <dbReference type="Proteomes" id="UP001164929"/>
    </source>
</evidence>
<evidence type="ECO:0000256" key="16">
    <source>
        <dbReference type="ARBA" id="ARBA00023136"/>
    </source>
</evidence>
<feature type="chain" id="PRO_5042288261" description="non-specific serine/threonine protein kinase" evidence="23">
    <location>
        <begin position="27"/>
        <end position="1101"/>
    </location>
</feature>
<evidence type="ECO:0000256" key="9">
    <source>
        <dbReference type="ARBA" id="ARBA00022692"/>
    </source>
</evidence>
<keyword evidence="9 22" id="KW-0812">Transmembrane</keyword>